<dbReference type="Proteomes" id="UP001634394">
    <property type="component" value="Unassembled WGS sequence"/>
</dbReference>
<evidence type="ECO:0008006" key="5">
    <source>
        <dbReference type="Google" id="ProtNLM"/>
    </source>
</evidence>
<sequence length="404" mass="46251">MDGNIISEPKFIDPYPRSGHIAVANGEFLLIWGGYQENPDFNEIYIPTGEVHVYHTEFKYWLKIKTSGSILPGLSGAGGYLVNKKLYVFAGSSANGNVNTLYQLDLTTWIWSMVPTTEPLPSPRDKFAYWSYNNKLYCFGGFGIPPYDYLNENGAFVQDEGDPTLFHQVVRGWNNQLLIFDLDSNTWFNPKCHGPVPLPRAAHAACRFGHKVYMFGGRYKDQRMNDLHCLDLETLTWSGDIYGQGEVPCGRSWHSFTAVSHKCAFLYGGFTSSREPLSDAWLFDISVIQWIKLNVPSNQPRLWHTCSYSNSEVIIYGGCSNNILDYREPTIHRKDVLVFQVQPQSLVRLCLEAAYDNRERTQQEWIYLPYCLQTWLELKLKSVQVMQKMLSSRRHSQVATCSIS</sequence>
<evidence type="ECO:0000313" key="3">
    <source>
        <dbReference type="EMBL" id="KAL3872959.1"/>
    </source>
</evidence>
<accession>A0ABD3WG94</accession>
<dbReference type="InterPro" id="IPR015915">
    <property type="entry name" value="Kelch-typ_b-propeller"/>
</dbReference>
<dbReference type="Gene3D" id="2.120.10.80">
    <property type="entry name" value="Kelch-type beta propeller"/>
    <property type="match status" value="2"/>
</dbReference>
<gene>
    <name evidence="3" type="ORF">ACJMK2_036127</name>
</gene>
<dbReference type="Pfam" id="PF24681">
    <property type="entry name" value="Kelch_KLHDC2_KLHL20_DRC7"/>
    <property type="match status" value="2"/>
</dbReference>
<evidence type="ECO:0000256" key="1">
    <source>
        <dbReference type="ARBA" id="ARBA00022441"/>
    </source>
</evidence>
<keyword evidence="4" id="KW-1185">Reference proteome</keyword>
<evidence type="ECO:0000313" key="4">
    <source>
        <dbReference type="Proteomes" id="UP001634394"/>
    </source>
</evidence>
<keyword evidence="2" id="KW-0677">Repeat</keyword>
<reference evidence="3 4" key="1">
    <citation type="submission" date="2024-11" db="EMBL/GenBank/DDBJ databases">
        <title>Chromosome-level genome assembly of the freshwater bivalve Anodonta woodiana.</title>
        <authorList>
            <person name="Chen X."/>
        </authorList>
    </citation>
    <scope>NUCLEOTIDE SEQUENCE [LARGE SCALE GENOMIC DNA]</scope>
    <source>
        <strain evidence="3">MN2024</strain>
        <tissue evidence="3">Gills</tissue>
    </source>
</reference>
<keyword evidence="1" id="KW-0880">Kelch repeat</keyword>
<dbReference type="PANTHER" id="PTHR46228">
    <property type="entry name" value="KELCH DOMAIN-CONTAINING PROTEIN"/>
    <property type="match status" value="1"/>
</dbReference>
<dbReference type="AlphaFoldDB" id="A0ABD3WG94"/>
<name>A0ABD3WG94_SINWO</name>
<dbReference type="SUPFAM" id="SSF117281">
    <property type="entry name" value="Kelch motif"/>
    <property type="match status" value="2"/>
</dbReference>
<proteinExistence type="predicted"/>
<protein>
    <recommendedName>
        <fullName evidence="5">Kelch domain-containing protein 2</fullName>
    </recommendedName>
</protein>
<dbReference type="EMBL" id="JBJQND010000006">
    <property type="protein sequence ID" value="KAL3872959.1"/>
    <property type="molecule type" value="Genomic_DNA"/>
</dbReference>
<organism evidence="3 4">
    <name type="scientific">Sinanodonta woodiana</name>
    <name type="common">Chinese pond mussel</name>
    <name type="synonym">Anodonta woodiana</name>
    <dbReference type="NCBI Taxonomy" id="1069815"/>
    <lineage>
        <taxon>Eukaryota</taxon>
        <taxon>Metazoa</taxon>
        <taxon>Spiralia</taxon>
        <taxon>Lophotrochozoa</taxon>
        <taxon>Mollusca</taxon>
        <taxon>Bivalvia</taxon>
        <taxon>Autobranchia</taxon>
        <taxon>Heteroconchia</taxon>
        <taxon>Palaeoheterodonta</taxon>
        <taxon>Unionida</taxon>
        <taxon>Unionoidea</taxon>
        <taxon>Unionidae</taxon>
        <taxon>Unioninae</taxon>
        <taxon>Sinanodonta</taxon>
    </lineage>
</organism>
<dbReference type="PANTHER" id="PTHR46228:SF2">
    <property type="entry name" value="KELCH REPEAT PROTEIN (AFU_ORTHOLOGUE AFUA_4G14350)"/>
    <property type="match status" value="1"/>
</dbReference>
<evidence type="ECO:0000256" key="2">
    <source>
        <dbReference type="ARBA" id="ARBA00022737"/>
    </source>
</evidence>
<comment type="caution">
    <text evidence="3">The sequence shown here is derived from an EMBL/GenBank/DDBJ whole genome shotgun (WGS) entry which is preliminary data.</text>
</comment>